<dbReference type="RefSeq" id="WP_007311542.1">
    <property type="nucleotide sequence ID" value="NZ_AESD01000522.1"/>
</dbReference>
<dbReference type="InterPro" id="IPR012903">
    <property type="entry name" value="Nif11"/>
</dbReference>
<evidence type="ECO:0000313" key="3">
    <source>
        <dbReference type="Proteomes" id="UP000003477"/>
    </source>
</evidence>
<dbReference type="AlphaFoldDB" id="G5J7Q6"/>
<dbReference type="NCBIfam" id="TIGR03798">
    <property type="entry name" value="leader_Nif11"/>
    <property type="match status" value="1"/>
</dbReference>
<dbReference type="PATRIC" id="fig|423471.3.peg.3274"/>
<organism evidence="2 3">
    <name type="scientific">Crocosphaera watsonii WH 0003</name>
    <dbReference type="NCBI Taxonomy" id="423471"/>
    <lineage>
        <taxon>Bacteria</taxon>
        <taxon>Bacillati</taxon>
        <taxon>Cyanobacteriota</taxon>
        <taxon>Cyanophyceae</taxon>
        <taxon>Oscillatoriophycideae</taxon>
        <taxon>Chroococcales</taxon>
        <taxon>Aphanothecaceae</taxon>
        <taxon>Crocosphaera</taxon>
    </lineage>
</organism>
<dbReference type="InterPro" id="IPR022516">
    <property type="entry name" value="CHP03798_Ocin"/>
</dbReference>
<gene>
    <name evidence="2" type="ORF">CWATWH0003_3492</name>
</gene>
<dbReference type="Pfam" id="PF07862">
    <property type="entry name" value="Nif11"/>
    <property type="match status" value="1"/>
</dbReference>
<name>G5J7Q6_CROWT</name>
<dbReference type="GeneID" id="88767021"/>
<dbReference type="Proteomes" id="UP000003477">
    <property type="component" value="Unassembled WGS sequence"/>
</dbReference>
<accession>G5J7Q6</accession>
<feature type="domain" description="Nif11" evidence="1">
    <location>
        <begin position="1"/>
        <end position="46"/>
    </location>
</feature>
<protein>
    <recommendedName>
        <fullName evidence="1">Nif11 domain-containing protein</fullName>
    </recommendedName>
</protein>
<sequence length="93" mass="10164">MAKEKVIQFLGEAAKNQGLKDKLQTIKSQDELTSLAKEEGFEFSAEHIDEALEELKQQPGFFGKLAEAIAEVFSPDHDNAPPSIGVQPYSSDG</sequence>
<comment type="caution">
    <text evidence="2">The sequence shown here is derived from an EMBL/GenBank/DDBJ whole genome shotgun (WGS) entry which is preliminary data.</text>
</comment>
<evidence type="ECO:0000259" key="1">
    <source>
        <dbReference type="Pfam" id="PF07862"/>
    </source>
</evidence>
<evidence type="ECO:0000313" key="2">
    <source>
        <dbReference type="EMBL" id="EHJ11771.1"/>
    </source>
</evidence>
<proteinExistence type="predicted"/>
<reference evidence="2 3" key="1">
    <citation type="journal article" date="2011" name="Front. Microbiol.">
        <title>Two Strains of Crocosphaera watsonii with Highly Conserved Genomes are Distinguished by Strain-Specific Features.</title>
        <authorList>
            <person name="Bench S.R."/>
            <person name="Ilikchyan I.N."/>
            <person name="Tripp H.J."/>
            <person name="Zehr J.P."/>
        </authorList>
    </citation>
    <scope>NUCLEOTIDE SEQUENCE [LARGE SCALE GENOMIC DNA]</scope>
    <source>
        <strain evidence="2 3">WH 0003</strain>
    </source>
</reference>
<dbReference type="EMBL" id="AESD01000522">
    <property type="protein sequence ID" value="EHJ11771.1"/>
    <property type="molecule type" value="Genomic_DNA"/>
</dbReference>